<proteinExistence type="predicted"/>
<dbReference type="PANTHER" id="PTHR43108:SF6">
    <property type="entry name" value="N-SULPHOGLUCOSAMINE SULPHOHYDROLASE"/>
    <property type="match status" value="1"/>
</dbReference>
<dbReference type="Pfam" id="PF16347">
    <property type="entry name" value="SGSH_C"/>
    <property type="match status" value="1"/>
</dbReference>
<evidence type="ECO:0000313" key="2">
    <source>
        <dbReference type="EMBL" id="MBB6052894.1"/>
    </source>
</evidence>
<organism evidence="2 3">
    <name type="scientific">Armatimonas rosea</name>
    <dbReference type="NCBI Taxonomy" id="685828"/>
    <lineage>
        <taxon>Bacteria</taxon>
        <taxon>Bacillati</taxon>
        <taxon>Armatimonadota</taxon>
        <taxon>Armatimonadia</taxon>
        <taxon>Armatimonadales</taxon>
        <taxon>Armatimonadaceae</taxon>
        <taxon>Armatimonas</taxon>
    </lineage>
</organism>
<dbReference type="EMBL" id="JACHGW010000004">
    <property type="protein sequence ID" value="MBB6052894.1"/>
    <property type="molecule type" value="Genomic_DNA"/>
</dbReference>
<evidence type="ECO:0000313" key="3">
    <source>
        <dbReference type="Proteomes" id="UP000520814"/>
    </source>
</evidence>
<dbReference type="InterPro" id="IPR017850">
    <property type="entry name" value="Alkaline_phosphatase_core_sf"/>
</dbReference>
<feature type="domain" description="N-sulphoglucosamine sulphohydrolase C-terminal" evidence="1">
    <location>
        <begin position="108"/>
        <end position="183"/>
    </location>
</feature>
<dbReference type="RefSeq" id="WP_184202622.1">
    <property type="nucleotide sequence ID" value="NZ_JACHGW010000004.1"/>
</dbReference>
<accession>A0A7W9W7W9</accession>
<name>A0A7W9W7W9_ARMRO</name>
<dbReference type="PANTHER" id="PTHR43108">
    <property type="entry name" value="N-ACETYLGLUCOSAMINE-6-SULFATASE FAMILY MEMBER"/>
    <property type="match status" value="1"/>
</dbReference>
<evidence type="ECO:0000259" key="1">
    <source>
        <dbReference type="Pfam" id="PF16347"/>
    </source>
</evidence>
<comment type="caution">
    <text evidence="2">The sequence shown here is derived from an EMBL/GenBank/DDBJ whole genome shotgun (WGS) entry which is preliminary data.</text>
</comment>
<dbReference type="Gene3D" id="3.40.720.10">
    <property type="entry name" value="Alkaline Phosphatase, subunit A"/>
    <property type="match status" value="2"/>
</dbReference>
<dbReference type="SUPFAM" id="SSF53649">
    <property type="entry name" value="Alkaline phosphatase-like"/>
    <property type="match status" value="1"/>
</dbReference>
<sequence length="218" mass="23735">MQTKPNFVLFLTDDQPYNGLSCTSNSVLKSPHVDQLAAEGVLFDKAFVTTAICCCSRASLYTGQHMGRQGVEDFKTPLSAAQWQQTFPALLRKAGYRIHMSDNGTMDGAHGFDGKCLMYEESIHVPLIIRDPRLPRSTHGRRSQMALNIDLAPTILAMAGVPIPKSMQGSDLQPILRNAKAKGRDGLSIGRDDKTAVGDYTSPNPLLGTVMDVKVSTL</sequence>
<dbReference type="AlphaFoldDB" id="A0A7W9W7W9"/>
<keyword evidence="3" id="KW-1185">Reference proteome</keyword>
<protein>
    <submittedName>
        <fullName evidence="2">Arylsulfatase A-like enzyme</fullName>
    </submittedName>
</protein>
<reference evidence="2 3" key="1">
    <citation type="submission" date="2020-08" db="EMBL/GenBank/DDBJ databases">
        <title>Genomic Encyclopedia of Type Strains, Phase IV (KMG-IV): sequencing the most valuable type-strain genomes for metagenomic binning, comparative biology and taxonomic classification.</title>
        <authorList>
            <person name="Goeker M."/>
        </authorList>
    </citation>
    <scope>NUCLEOTIDE SEQUENCE [LARGE SCALE GENOMIC DNA]</scope>
    <source>
        <strain evidence="2 3">DSM 23562</strain>
    </source>
</reference>
<gene>
    <name evidence="2" type="ORF">HNQ39_004715</name>
</gene>
<dbReference type="Proteomes" id="UP000520814">
    <property type="component" value="Unassembled WGS sequence"/>
</dbReference>
<dbReference type="InterPro" id="IPR032506">
    <property type="entry name" value="SGSH_C"/>
</dbReference>